<organism evidence="2">
    <name type="scientific">uncultured Caudovirales phage</name>
    <dbReference type="NCBI Taxonomy" id="2100421"/>
    <lineage>
        <taxon>Viruses</taxon>
        <taxon>Duplodnaviria</taxon>
        <taxon>Heunggongvirae</taxon>
        <taxon>Uroviricota</taxon>
        <taxon>Caudoviricetes</taxon>
        <taxon>Peduoviridae</taxon>
        <taxon>Maltschvirus</taxon>
        <taxon>Maltschvirus maltsch</taxon>
    </lineage>
</organism>
<gene>
    <name evidence="1" type="ORF">UFOVP127_51</name>
    <name evidence="2" type="ORF">UFOVP276_157</name>
</gene>
<sequence>MIDTTLAVINQYTKTVGSLFSLCLLPPGNADKTVATVSEIMKETTEGLLREVKLLRFLREEQTPTHQDHT</sequence>
<evidence type="ECO:0000313" key="1">
    <source>
        <dbReference type="EMBL" id="CAB4131142.1"/>
    </source>
</evidence>
<protein>
    <submittedName>
        <fullName evidence="2">Uncharacterized protein</fullName>
    </submittedName>
</protein>
<dbReference type="EMBL" id="LR796249">
    <property type="protein sequence ID" value="CAB4131142.1"/>
    <property type="molecule type" value="Genomic_DNA"/>
</dbReference>
<accession>A0A6J5LLY4</accession>
<dbReference type="EMBL" id="LR796294">
    <property type="protein sequence ID" value="CAB4135201.1"/>
    <property type="molecule type" value="Genomic_DNA"/>
</dbReference>
<reference evidence="2" key="1">
    <citation type="submission" date="2020-04" db="EMBL/GenBank/DDBJ databases">
        <authorList>
            <person name="Chiriac C."/>
            <person name="Salcher M."/>
            <person name="Ghai R."/>
            <person name="Kavagutti S V."/>
        </authorList>
    </citation>
    <scope>NUCLEOTIDE SEQUENCE</scope>
</reference>
<proteinExistence type="predicted"/>
<evidence type="ECO:0000313" key="2">
    <source>
        <dbReference type="EMBL" id="CAB4135201.1"/>
    </source>
</evidence>
<name>A0A6J5LLY4_9CAUD</name>